<evidence type="ECO:0000256" key="2">
    <source>
        <dbReference type="ARBA" id="ARBA00009774"/>
    </source>
</evidence>
<keyword evidence="3" id="KW-0169">Cobalamin biosynthesis</keyword>
<comment type="pathway">
    <text evidence="1">Cofactor biosynthesis; adenosylcobalamin biosynthesis.</text>
</comment>
<evidence type="ECO:0000259" key="5">
    <source>
        <dbReference type="Pfam" id="PF02570"/>
    </source>
</evidence>
<comment type="similarity">
    <text evidence="2">Belongs to the CobH/CbiC family.</text>
</comment>
<dbReference type="PANTHER" id="PTHR43588">
    <property type="entry name" value="COBALT-PRECORRIN-8 METHYLMUTASE"/>
    <property type="match status" value="1"/>
</dbReference>
<dbReference type="GO" id="GO:0009236">
    <property type="term" value="P:cobalamin biosynthetic process"/>
    <property type="evidence" value="ECO:0007669"/>
    <property type="project" value="UniProtKB-UniPathway"/>
</dbReference>
<evidence type="ECO:0000256" key="3">
    <source>
        <dbReference type="ARBA" id="ARBA00022573"/>
    </source>
</evidence>
<dbReference type="GO" id="GO:0016993">
    <property type="term" value="F:precorrin-8X methylmutase activity"/>
    <property type="evidence" value="ECO:0007669"/>
    <property type="project" value="InterPro"/>
</dbReference>
<organism evidence="6 7">
    <name type="scientific">Methanoliparum thermophilum</name>
    <dbReference type="NCBI Taxonomy" id="2491083"/>
    <lineage>
        <taxon>Archaea</taxon>
        <taxon>Methanobacteriati</taxon>
        <taxon>Methanobacteriota</taxon>
        <taxon>Candidatus Methanoliparia</taxon>
        <taxon>Candidatus Methanoliparales</taxon>
        <taxon>Candidatus Methanoliparaceae</taxon>
        <taxon>Candidatus Methanoliparum</taxon>
    </lineage>
</organism>
<evidence type="ECO:0000313" key="6">
    <source>
        <dbReference type="EMBL" id="RZN65052.1"/>
    </source>
</evidence>
<evidence type="ECO:0000256" key="4">
    <source>
        <dbReference type="ARBA" id="ARBA00023235"/>
    </source>
</evidence>
<dbReference type="UniPathway" id="UPA00148"/>
<dbReference type="SUPFAM" id="SSF63965">
    <property type="entry name" value="Precorrin-8X methylmutase CbiC/CobH"/>
    <property type="match status" value="1"/>
</dbReference>
<reference evidence="6 7" key="1">
    <citation type="journal article" date="2019" name="Nat. Microbiol.">
        <title>Wide diversity of methane and short-chain alkane metabolisms in uncultured archaea.</title>
        <authorList>
            <person name="Borrel G."/>
            <person name="Adam P.S."/>
            <person name="McKay L.J."/>
            <person name="Chen L.X."/>
            <person name="Sierra-Garcia I.N."/>
            <person name="Sieber C.M."/>
            <person name="Letourneur Q."/>
            <person name="Ghozlane A."/>
            <person name="Andersen G.L."/>
            <person name="Li W.J."/>
            <person name="Hallam S.J."/>
            <person name="Muyzer G."/>
            <person name="de Oliveira V.M."/>
            <person name="Inskeep W.P."/>
            <person name="Banfield J.F."/>
            <person name="Gribaldo S."/>
        </authorList>
    </citation>
    <scope>NUCLEOTIDE SEQUENCE [LARGE SCALE GENOMIC DNA]</scope>
    <source>
        <strain evidence="6">NM1a</strain>
    </source>
</reference>
<dbReference type="InterPro" id="IPR003722">
    <property type="entry name" value="Cbl_synth_CobH/CbiC"/>
</dbReference>
<feature type="domain" description="Cobalamin biosynthesis precorrin-8X methylmutase CobH/CbiC" evidence="5">
    <location>
        <begin position="13"/>
        <end position="193"/>
    </location>
</feature>
<comment type="caution">
    <text evidence="6">The sequence shown here is derived from an EMBL/GenBank/DDBJ whole genome shotgun (WGS) entry which is preliminary data.</text>
</comment>
<gene>
    <name evidence="6" type="ORF">EF806_03150</name>
</gene>
<proteinExistence type="inferred from homology"/>
<protein>
    <submittedName>
        <fullName evidence="6">Precorrin-8X methylmutase</fullName>
    </submittedName>
</protein>
<evidence type="ECO:0000256" key="1">
    <source>
        <dbReference type="ARBA" id="ARBA00004953"/>
    </source>
</evidence>
<sequence length="205" mass="22463">MRDMGDYTRGAKEIADRSYKIVSQKITGDLPEDRIIKRAVIATGDFSIKDLIVFKNNPINAGKDAIKRGYKAYCDVEMIKAGINRYKVKCVLSSDYSEDDKNTRTASGFYKNKDRLDGSIIIIGNAPSAAIAVSDMVKEGIIKPVLIIATPVGFVNAAESKEYIRSLDIPSITTVGTRGGSTMAVAIFNGLIDQAIEDERPYRTI</sequence>
<accession>A0A520KT23</accession>
<dbReference type="PANTHER" id="PTHR43588:SF1">
    <property type="entry name" value="COBALT-PRECORRIN-8 METHYLMUTASE"/>
    <property type="match status" value="1"/>
</dbReference>
<dbReference type="Proteomes" id="UP000317158">
    <property type="component" value="Unassembled WGS sequence"/>
</dbReference>
<name>A0A520KT23_METT2</name>
<dbReference type="EMBL" id="RXIF01000004">
    <property type="protein sequence ID" value="RZN65052.1"/>
    <property type="molecule type" value="Genomic_DNA"/>
</dbReference>
<dbReference type="AlphaFoldDB" id="A0A520KT23"/>
<dbReference type="Gene3D" id="3.40.50.10230">
    <property type="entry name" value="Cobalamin biosynthesis CobH/CbiC, precorrin-8X methylmutase"/>
    <property type="match status" value="1"/>
</dbReference>
<keyword evidence="4" id="KW-0413">Isomerase</keyword>
<dbReference type="InterPro" id="IPR036588">
    <property type="entry name" value="CobH/CbiC_sf"/>
</dbReference>
<dbReference type="Pfam" id="PF02570">
    <property type="entry name" value="CbiC"/>
    <property type="match status" value="1"/>
</dbReference>
<evidence type="ECO:0000313" key="7">
    <source>
        <dbReference type="Proteomes" id="UP000317158"/>
    </source>
</evidence>